<dbReference type="InterPro" id="IPR019912">
    <property type="entry name" value="FMN_Rdtase_MsuE-like"/>
</dbReference>
<evidence type="ECO:0000256" key="3">
    <source>
        <dbReference type="ARBA" id="ARBA00022643"/>
    </source>
</evidence>
<keyword evidence="2" id="KW-0285">Flavoprotein</keyword>
<evidence type="ECO:0000256" key="2">
    <source>
        <dbReference type="ARBA" id="ARBA00022630"/>
    </source>
</evidence>
<reference evidence="7" key="1">
    <citation type="journal article" date="2019" name="Int. J. Syst. Evol. Microbiol.">
        <title>The Global Catalogue of Microorganisms (GCM) 10K type strain sequencing project: providing services to taxonomists for standard genome sequencing and annotation.</title>
        <authorList>
            <consortium name="The Broad Institute Genomics Platform"/>
            <consortium name="The Broad Institute Genome Sequencing Center for Infectious Disease"/>
            <person name="Wu L."/>
            <person name="Ma J."/>
        </authorList>
    </citation>
    <scope>NUCLEOTIDE SEQUENCE [LARGE SCALE GENOMIC DNA]</scope>
    <source>
        <strain evidence="7">CCM 7941</strain>
    </source>
</reference>
<evidence type="ECO:0000259" key="5">
    <source>
        <dbReference type="Pfam" id="PF03358"/>
    </source>
</evidence>
<dbReference type="NCBIfam" id="TIGR03566">
    <property type="entry name" value="FMN_reduc_MsuE"/>
    <property type="match status" value="1"/>
</dbReference>
<dbReference type="EC" id="1.5.1.-" evidence="6"/>
<evidence type="ECO:0000313" key="6">
    <source>
        <dbReference type="EMBL" id="MFC3265881.1"/>
    </source>
</evidence>
<dbReference type="EMBL" id="JBHRUV010000023">
    <property type="protein sequence ID" value="MFC3265881.1"/>
    <property type="molecule type" value="Genomic_DNA"/>
</dbReference>
<dbReference type="RefSeq" id="WP_376830340.1">
    <property type="nucleotide sequence ID" value="NZ_JBHLWR010000006.1"/>
</dbReference>
<dbReference type="InterPro" id="IPR029039">
    <property type="entry name" value="Flavoprotein-like_sf"/>
</dbReference>
<comment type="caution">
    <text evidence="6">The sequence shown here is derived from an EMBL/GenBank/DDBJ whole genome shotgun (WGS) entry which is preliminary data.</text>
</comment>
<dbReference type="SUPFAM" id="SSF52218">
    <property type="entry name" value="Flavoproteins"/>
    <property type="match status" value="1"/>
</dbReference>
<dbReference type="InterPro" id="IPR005025">
    <property type="entry name" value="FMN_Rdtase-like_dom"/>
</dbReference>
<dbReference type="Proteomes" id="UP001595536">
    <property type="component" value="Unassembled WGS sequence"/>
</dbReference>
<keyword evidence="3" id="KW-0288">FMN</keyword>
<dbReference type="Gene3D" id="3.40.50.360">
    <property type="match status" value="1"/>
</dbReference>
<dbReference type="Pfam" id="PF03358">
    <property type="entry name" value="FMN_red"/>
    <property type="match status" value="1"/>
</dbReference>
<sequence>MSALRLVALSGNIHRPSKTRALAEAAVAAAARRRPFAPEIYDLVDIGPGVGAFSRRELPQAGRDVLDAIENADALIIATPVYKGSYIGLLKHLIDFIDPQALVGRPVLLGATGGGHRHALVVEHQLRPLFGFFSALATPTAVYASDADFADGALVAADVRARLDQAADELVHLAEARRHALARAGDEARRVA</sequence>
<protein>
    <submittedName>
        <fullName evidence="6">FMN reductase</fullName>
        <ecNumber evidence="6">1.5.1.-</ecNumber>
    </submittedName>
</protein>
<organism evidence="6 7">
    <name type="scientific">Camelimonas abortus</name>
    <dbReference type="NCBI Taxonomy" id="1017184"/>
    <lineage>
        <taxon>Bacteria</taxon>
        <taxon>Pseudomonadati</taxon>
        <taxon>Pseudomonadota</taxon>
        <taxon>Alphaproteobacteria</taxon>
        <taxon>Hyphomicrobiales</taxon>
        <taxon>Chelatococcaceae</taxon>
        <taxon>Camelimonas</taxon>
    </lineage>
</organism>
<proteinExistence type="inferred from homology"/>
<dbReference type="GO" id="GO:0016491">
    <property type="term" value="F:oxidoreductase activity"/>
    <property type="evidence" value="ECO:0007669"/>
    <property type="project" value="UniProtKB-KW"/>
</dbReference>
<name>A0ABV7LDF0_9HYPH</name>
<evidence type="ECO:0000256" key="1">
    <source>
        <dbReference type="ARBA" id="ARBA00005990"/>
    </source>
</evidence>
<comment type="similarity">
    <text evidence="1">Belongs to the SsuE family.</text>
</comment>
<dbReference type="PANTHER" id="PTHR43408:SF2">
    <property type="entry name" value="FMN REDUCTASE (NADPH)"/>
    <property type="match status" value="1"/>
</dbReference>
<evidence type="ECO:0000256" key="4">
    <source>
        <dbReference type="ARBA" id="ARBA00023002"/>
    </source>
</evidence>
<dbReference type="PANTHER" id="PTHR43408">
    <property type="entry name" value="FMN REDUCTASE (NADPH)"/>
    <property type="match status" value="1"/>
</dbReference>
<keyword evidence="4 6" id="KW-0560">Oxidoreductase</keyword>
<feature type="domain" description="NADPH-dependent FMN reductase-like" evidence="5">
    <location>
        <begin position="5"/>
        <end position="146"/>
    </location>
</feature>
<dbReference type="InterPro" id="IPR051814">
    <property type="entry name" value="NAD(P)H-dep_FMN_reductase"/>
</dbReference>
<keyword evidence="7" id="KW-1185">Reference proteome</keyword>
<accession>A0ABV7LDF0</accession>
<evidence type="ECO:0000313" key="7">
    <source>
        <dbReference type="Proteomes" id="UP001595536"/>
    </source>
</evidence>
<gene>
    <name evidence="6" type="primary">msuE</name>
    <name evidence="6" type="ORF">ACFOEX_05865</name>
</gene>